<dbReference type="NCBIfam" id="TIGR04025">
    <property type="entry name" value="PPOX_FMN_DR2398"/>
    <property type="match status" value="1"/>
</dbReference>
<evidence type="ECO:0000313" key="2">
    <source>
        <dbReference type="EMBL" id="SFK93450.1"/>
    </source>
</evidence>
<reference evidence="2 3" key="1">
    <citation type="submission" date="2016-10" db="EMBL/GenBank/DDBJ databases">
        <authorList>
            <person name="de Groot N.N."/>
        </authorList>
    </citation>
    <scope>NUCLEOTIDE SEQUENCE [LARGE SCALE GENOMIC DNA]</scope>
    <source>
        <strain evidence="2 3">DSM 19981</strain>
    </source>
</reference>
<dbReference type="SUPFAM" id="SSF50475">
    <property type="entry name" value="FMN-binding split barrel"/>
    <property type="match status" value="1"/>
</dbReference>
<name>A0A1I4DL22_9PROT</name>
<evidence type="ECO:0000313" key="3">
    <source>
        <dbReference type="Proteomes" id="UP000199473"/>
    </source>
</evidence>
<dbReference type="OrthoDB" id="9790331at2"/>
<evidence type="ECO:0000259" key="1">
    <source>
        <dbReference type="Pfam" id="PF01243"/>
    </source>
</evidence>
<dbReference type="PANTHER" id="PTHR42815">
    <property type="entry name" value="FAD-BINDING, PUTATIVE (AFU_ORTHOLOGUE AFUA_6G07600)-RELATED"/>
    <property type="match status" value="1"/>
</dbReference>
<dbReference type="RefSeq" id="WP_092962153.1">
    <property type="nucleotide sequence ID" value="NZ_FOSQ01000011.1"/>
</dbReference>
<dbReference type="AlphaFoldDB" id="A0A1I4DL22"/>
<dbReference type="Proteomes" id="UP000199473">
    <property type="component" value="Unassembled WGS sequence"/>
</dbReference>
<dbReference type="InterPro" id="IPR011576">
    <property type="entry name" value="Pyridox_Oxase_N"/>
</dbReference>
<accession>A0A1I4DL22</accession>
<protein>
    <recommendedName>
        <fullName evidence="1">Pyridoxamine 5'-phosphate oxidase N-terminal domain-containing protein</fullName>
    </recommendedName>
</protein>
<gene>
    <name evidence="2" type="ORF">SAMN02745775_11163</name>
</gene>
<organism evidence="2 3">
    <name type="scientific">Falsiroseomonas stagni DSM 19981</name>
    <dbReference type="NCBI Taxonomy" id="1123062"/>
    <lineage>
        <taxon>Bacteria</taxon>
        <taxon>Pseudomonadati</taxon>
        <taxon>Pseudomonadota</taxon>
        <taxon>Alphaproteobacteria</taxon>
        <taxon>Acetobacterales</taxon>
        <taxon>Roseomonadaceae</taxon>
        <taxon>Falsiroseomonas</taxon>
    </lineage>
</organism>
<dbReference type="EMBL" id="FOSQ01000011">
    <property type="protein sequence ID" value="SFK93450.1"/>
    <property type="molecule type" value="Genomic_DNA"/>
</dbReference>
<dbReference type="InterPro" id="IPR012349">
    <property type="entry name" value="Split_barrel_FMN-bd"/>
</dbReference>
<dbReference type="Pfam" id="PF01243">
    <property type="entry name" value="PNPOx_N"/>
    <property type="match status" value="1"/>
</dbReference>
<dbReference type="PANTHER" id="PTHR42815:SF2">
    <property type="entry name" value="FAD-BINDING, PUTATIVE (AFU_ORTHOLOGUE AFUA_6G07600)-RELATED"/>
    <property type="match status" value="1"/>
</dbReference>
<sequence>MPEAPLTDPHAVTSLEALEALYGPPNHNSVIKVRRDLDAPSAAFIAGSPFCILSTRNADGRVHGTPRGDGPGFVQVASPTELLLPDRRGNNRLDALRDIVSDPNVALLFLVPGSGETLRVGGKAVISTDPALRARLAHQGKEPATVLRVMVEEVFFQCARALLRSKLWGETRRPASLPTAGELLESATGGAVDGKVYDAEAPGRLTGSLY</sequence>
<proteinExistence type="predicted"/>
<dbReference type="Gene3D" id="2.30.110.10">
    <property type="entry name" value="Electron Transport, Fmn-binding Protein, Chain A"/>
    <property type="match status" value="1"/>
</dbReference>
<keyword evidence="3" id="KW-1185">Reference proteome</keyword>
<dbReference type="STRING" id="1123062.SAMN02745775_11163"/>
<feature type="domain" description="Pyridoxamine 5'-phosphate oxidase N-terminal" evidence="1">
    <location>
        <begin position="42"/>
        <end position="158"/>
    </location>
</feature>
<dbReference type="InterPro" id="IPR024029">
    <property type="entry name" value="Pyridox_Oxase_FMN-dep"/>
</dbReference>